<protein>
    <recommendedName>
        <fullName evidence="3">MarR family transcriptional regulator</fullName>
    </recommendedName>
</protein>
<gene>
    <name evidence="1" type="ORF">RYS15_04005</name>
</gene>
<evidence type="ECO:0008006" key="3">
    <source>
        <dbReference type="Google" id="ProtNLM"/>
    </source>
</evidence>
<proteinExistence type="predicted"/>
<name>A0ABU3VU87_9GAMM</name>
<reference evidence="1 2" key="1">
    <citation type="submission" date="2023-10" db="EMBL/GenBank/DDBJ databases">
        <title>Characteristics and mechanism of a salt-tolerant marine origin heterotrophic nitrifying- aerobic denitrifying bacteria Marinobacter xestospongiae HN1.</title>
        <authorList>
            <person name="Qi R."/>
        </authorList>
    </citation>
    <scope>NUCLEOTIDE SEQUENCE [LARGE SCALE GENOMIC DNA]</scope>
    <source>
        <strain evidence="1 2">HN1</strain>
    </source>
</reference>
<sequence>MSESAVARPTGATEVPEPPMALPGGLVSLADWRLPPASVRHTVRDLLRSTWGQFRHRFDPGEHGFRPEPDIETLTSLQLRRFAPDPDRTAQVQALGAEIDRQQAQTRDGVLALVTPPCSGLRETLVTLAEERGWRVIQPPEVWPASQAEAENWWQQQALDEPWLIADLAGLWRRHRRGLWLLKAFFQGLALGRFGAGVVHCSSWCWGFWQRYLPQLPVASCTPAALDEPLLAAWLGSLVGRESGLTVRMSDSGDAVLPLESERNGSRRHRLIRDLAAFARGNPGVALAIWRKLLRARPEAPEADTDKPATGARGCWAIPLEQLSLPAVPSSPDRGATLILHALLLHDGLSLGELPAVTGLGSDAVAILLQTLRNGELVAEGERGWQVTALGYPAVRRQLLNDGYPVDGF</sequence>
<organism evidence="1 2">
    <name type="scientific">Marinobacter xestospongiae</name>
    <dbReference type="NCBI Taxonomy" id="994319"/>
    <lineage>
        <taxon>Bacteria</taxon>
        <taxon>Pseudomonadati</taxon>
        <taxon>Pseudomonadota</taxon>
        <taxon>Gammaproteobacteria</taxon>
        <taxon>Pseudomonadales</taxon>
        <taxon>Marinobacteraceae</taxon>
        <taxon>Marinobacter</taxon>
    </lineage>
</organism>
<dbReference type="EMBL" id="JAWIIJ010000002">
    <property type="protein sequence ID" value="MDV2077828.1"/>
    <property type="molecule type" value="Genomic_DNA"/>
</dbReference>
<evidence type="ECO:0000313" key="2">
    <source>
        <dbReference type="Proteomes" id="UP001269819"/>
    </source>
</evidence>
<comment type="caution">
    <text evidence="1">The sequence shown here is derived from an EMBL/GenBank/DDBJ whole genome shotgun (WGS) entry which is preliminary data.</text>
</comment>
<keyword evidence="2" id="KW-1185">Reference proteome</keyword>
<accession>A0ABU3VU87</accession>
<dbReference type="Proteomes" id="UP001269819">
    <property type="component" value="Unassembled WGS sequence"/>
</dbReference>
<evidence type="ECO:0000313" key="1">
    <source>
        <dbReference type="EMBL" id="MDV2077828.1"/>
    </source>
</evidence>
<dbReference type="RefSeq" id="WP_316972703.1">
    <property type="nucleotide sequence ID" value="NZ_JAWIIJ010000002.1"/>
</dbReference>